<dbReference type="Gene3D" id="6.10.280.50">
    <property type="match status" value="1"/>
</dbReference>
<comment type="caution">
    <text evidence="1">The sequence shown here is derived from an EMBL/GenBank/DDBJ whole genome shotgun (WGS) entry which is preliminary data.</text>
</comment>
<gene>
    <name evidence="1" type="ORF">G4223_09150</name>
</gene>
<reference evidence="1 2" key="1">
    <citation type="submission" date="2020-02" db="EMBL/GenBank/DDBJ databases">
        <authorList>
            <person name="Dziuba M."/>
            <person name="Kuznetsov B."/>
            <person name="Mardanov A."/>
            <person name="Ravin N."/>
            <person name="Grouzdev D."/>
        </authorList>
    </citation>
    <scope>NUCLEOTIDE SEQUENCE [LARGE SCALE GENOMIC DNA]</scope>
    <source>
        <strain evidence="1 2">SpK</strain>
    </source>
</reference>
<dbReference type="Proteomes" id="UP000480684">
    <property type="component" value="Unassembled WGS sequence"/>
</dbReference>
<dbReference type="InterPro" id="IPR007420">
    <property type="entry name" value="DUF465"/>
</dbReference>
<protein>
    <submittedName>
        <fullName evidence="1">YdcH family protein</fullName>
    </submittedName>
</protein>
<dbReference type="EMBL" id="JAAIYP010000035">
    <property type="protein sequence ID" value="NFV80277.1"/>
    <property type="molecule type" value="Genomic_DNA"/>
</dbReference>
<accession>A0A7C9QU01</accession>
<evidence type="ECO:0000313" key="2">
    <source>
        <dbReference type="Proteomes" id="UP000480684"/>
    </source>
</evidence>
<name>A0A7C9QU01_9PROT</name>
<proteinExistence type="predicted"/>
<organism evidence="1 2">
    <name type="scientific">Magnetospirillum aberrantis SpK</name>
    <dbReference type="NCBI Taxonomy" id="908842"/>
    <lineage>
        <taxon>Bacteria</taxon>
        <taxon>Pseudomonadati</taxon>
        <taxon>Pseudomonadota</taxon>
        <taxon>Alphaproteobacteria</taxon>
        <taxon>Rhodospirillales</taxon>
        <taxon>Rhodospirillaceae</taxon>
        <taxon>Magnetospirillum</taxon>
    </lineage>
</organism>
<dbReference type="RefSeq" id="WP_163678183.1">
    <property type="nucleotide sequence ID" value="NZ_JAAIYP010000035.1"/>
</dbReference>
<dbReference type="AlphaFoldDB" id="A0A7C9QU01"/>
<dbReference type="InterPro" id="IPR038444">
    <property type="entry name" value="DUF465_sf"/>
</dbReference>
<sequence>MSLQDRIESLKAKHAALETAIATETRRPYPNEPQIAVLKRQKLAIKDELARLGPPLTH</sequence>
<keyword evidence="2" id="KW-1185">Reference proteome</keyword>
<evidence type="ECO:0000313" key="1">
    <source>
        <dbReference type="EMBL" id="NFV80277.1"/>
    </source>
</evidence>
<dbReference type="Pfam" id="PF04325">
    <property type="entry name" value="DUF465"/>
    <property type="match status" value="1"/>
</dbReference>